<dbReference type="EMBL" id="CYXX01000001">
    <property type="protein sequence ID" value="CUM71836.1"/>
    <property type="molecule type" value="Genomic_DNA"/>
</dbReference>
<dbReference type="Proteomes" id="UP000095453">
    <property type="component" value="Unassembled WGS sequence"/>
</dbReference>
<feature type="transmembrane region" description="Helical" evidence="1">
    <location>
        <begin position="40"/>
        <end position="59"/>
    </location>
</feature>
<gene>
    <name evidence="2" type="ORF">ERS852444_00158</name>
</gene>
<sequence>MKNDISKSICKALIFTVLPFAIPLIFEIIPNTFINNAGKIIIVLLLFAIDTYFVFKITVRDCKELNDAKNIIDTNKRFYISRKVLDRIANCEKIKGEFIKDETNKLHYNYKENILLYNPHRYLERVCDELKTLVSDITHIDLEYVSVSFIYKYPKHSKKNVTESESEKWNGWKWITGKDSTASFDLKELVNRKDSYYHYLVANDKTASFENDKVKLINQQRYYVSEKDGRHKKYGSISAHKMSFKHNNYTFCTGYLIISTYGKKFYDYYDENEFRSEAEFEEILFEQIIPSFRKLIETELGLLYLRHNEREKILKHHKK</sequence>
<keyword evidence="1" id="KW-0812">Transmembrane</keyword>
<dbReference type="AlphaFoldDB" id="A0A173R262"/>
<name>A0A173R262_9FIRM</name>
<organism evidence="2 3">
    <name type="scientific">Roseburia inulinivorans</name>
    <dbReference type="NCBI Taxonomy" id="360807"/>
    <lineage>
        <taxon>Bacteria</taxon>
        <taxon>Bacillati</taxon>
        <taxon>Bacillota</taxon>
        <taxon>Clostridia</taxon>
        <taxon>Lachnospirales</taxon>
        <taxon>Lachnospiraceae</taxon>
        <taxon>Roseburia</taxon>
    </lineage>
</organism>
<dbReference type="RefSeq" id="WP_055167303.1">
    <property type="nucleotide sequence ID" value="NZ_CYXX01000001.1"/>
</dbReference>
<keyword evidence="1" id="KW-1133">Transmembrane helix</keyword>
<keyword evidence="1" id="KW-0472">Membrane</keyword>
<accession>A0A173R262</accession>
<evidence type="ECO:0000313" key="2">
    <source>
        <dbReference type="EMBL" id="CUM71836.1"/>
    </source>
</evidence>
<evidence type="ECO:0000313" key="3">
    <source>
        <dbReference type="Proteomes" id="UP000095453"/>
    </source>
</evidence>
<proteinExistence type="predicted"/>
<evidence type="ECO:0000256" key="1">
    <source>
        <dbReference type="SAM" id="Phobius"/>
    </source>
</evidence>
<feature type="transmembrane region" description="Helical" evidence="1">
    <location>
        <begin position="12"/>
        <end position="34"/>
    </location>
</feature>
<reference evidence="2 3" key="1">
    <citation type="submission" date="2015-09" db="EMBL/GenBank/DDBJ databases">
        <authorList>
            <consortium name="Pathogen Informatics"/>
        </authorList>
    </citation>
    <scope>NUCLEOTIDE SEQUENCE [LARGE SCALE GENOMIC DNA]</scope>
    <source>
        <strain evidence="2 3">2789STDY5608887</strain>
    </source>
</reference>
<protein>
    <submittedName>
        <fullName evidence="2">Uncharacterized protein</fullName>
    </submittedName>
</protein>